<keyword evidence="7" id="KW-0732">Signal</keyword>
<gene>
    <name evidence="12" type="ORF">PODLI_1B034019</name>
</gene>
<dbReference type="GO" id="GO:0005543">
    <property type="term" value="F:phospholipid binding"/>
    <property type="evidence" value="ECO:0007669"/>
    <property type="project" value="TreeGrafter"/>
</dbReference>
<keyword evidence="13" id="KW-1185">Reference proteome</keyword>
<comment type="similarity">
    <text evidence="2">Belongs to the calycin superfamily. Lipocalin family. Highly divergent.</text>
</comment>
<evidence type="ECO:0000256" key="2">
    <source>
        <dbReference type="ARBA" id="ARBA00007071"/>
    </source>
</evidence>
<dbReference type="GO" id="GO:0034384">
    <property type="term" value="P:high-density lipoprotein particle clearance"/>
    <property type="evidence" value="ECO:0007669"/>
    <property type="project" value="TreeGrafter"/>
</dbReference>
<comment type="function">
    <text evidence="11">Probably involved in lipid transport. Can bind sphingosine-1-phosphate, myristic acid, palmitic acid and stearic acid, retinol, all-trans-retinoic acid and 9-cis-retinoic acid.</text>
</comment>
<reference evidence="12" key="1">
    <citation type="submission" date="2022-12" db="EMBL/GenBank/DDBJ databases">
        <authorList>
            <person name="Alioto T."/>
            <person name="Alioto T."/>
            <person name="Gomez Garrido J."/>
        </authorList>
    </citation>
    <scope>NUCLEOTIDE SEQUENCE</scope>
</reference>
<comment type="subunit">
    <text evidence="3">Interacts with LRP2; LRP2 mediates APOM renal uptake and subsequent lysosomal degradation.</text>
</comment>
<evidence type="ECO:0000256" key="11">
    <source>
        <dbReference type="ARBA" id="ARBA00025553"/>
    </source>
</evidence>
<protein>
    <recommendedName>
        <fullName evidence="4">Apolipoprotein M</fullName>
    </recommendedName>
</protein>
<evidence type="ECO:0000256" key="8">
    <source>
        <dbReference type="ARBA" id="ARBA00022850"/>
    </source>
</evidence>
<proteinExistence type="inferred from homology"/>
<keyword evidence="6" id="KW-0964">Secreted</keyword>
<evidence type="ECO:0000256" key="7">
    <source>
        <dbReference type="ARBA" id="ARBA00022729"/>
    </source>
</evidence>
<dbReference type="AlphaFoldDB" id="A0AA35P088"/>
<dbReference type="GO" id="GO:0034380">
    <property type="term" value="P:high-density lipoprotein particle assembly"/>
    <property type="evidence" value="ECO:0007669"/>
    <property type="project" value="TreeGrafter"/>
</dbReference>
<dbReference type="GO" id="GO:0034362">
    <property type="term" value="C:low-density lipoprotein particle"/>
    <property type="evidence" value="ECO:0007669"/>
    <property type="project" value="TreeGrafter"/>
</dbReference>
<comment type="subcellular location">
    <subcellularLocation>
        <location evidence="1">Secreted</location>
    </subcellularLocation>
</comment>
<dbReference type="Gene3D" id="2.40.128.20">
    <property type="match status" value="1"/>
</dbReference>
<evidence type="ECO:0000256" key="9">
    <source>
        <dbReference type="ARBA" id="ARBA00023055"/>
    </source>
</evidence>
<dbReference type="Proteomes" id="UP001178461">
    <property type="component" value="Chromosome 2"/>
</dbReference>
<name>A0AA35P088_9SAUR</name>
<dbReference type="SUPFAM" id="SSF50814">
    <property type="entry name" value="Lipocalins"/>
    <property type="match status" value="1"/>
</dbReference>
<dbReference type="GO" id="GO:0005319">
    <property type="term" value="F:lipid transporter activity"/>
    <property type="evidence" value="ECO:0007669"/>
    <property type="project" value="TreeGrafter"/>
</dbReference>
<dbReference type="PANTHER" id="PTHR32028:SF1">
    <property type="entry name" value="APOLIPOPROTEIN M"/>
    <property type="match status" value="1"/>
</dbReference>
<dbReference type="PANTHER" id="PTHR32028">
    <property type="entry name" value="APOLIPOPROTEIN M"/>
    <property type="match status" value="1"/>
</dbReference>
<dbReference type="GO" id="GO:0034375">
    <property type="term" value="P:high-density lipoprotein particle remodeling"/>
    <property type="evidence" value="ECO:0007669"/>
    <property type="project" value="TreeGrafter"/>
</dbReference>
<evidence type="ECO:0000256" key="4">
    <source>
        <dbReference type="ARBA" id="ARBA00019937"/>
    </source>
</evidence>
<organism evidence="12 13">
    <name type="scientific">Podarcis lilfordi</name>
    <name type="common">Lilford's wall lizard</name>
    <dbReference type="NCBI Taxonomy" id="74358"/>
    <lineage>
        <taxon>Eukaryota</taxon>
        <taxon>Metazoa</taxon>
        <taxon>Chordata</taxon>
        <taxon>Craniata</taxon>
        <taxon>Vertebrata</taxon>
        <taxon>Euteleostomi</taxon>
        <taxon>Lepidosauria</taxon>
        <taxon>Squamata</taxon>
        <taxon>Bifurcata</taxon>
        <taxon>Unidentata</taxon>
        <taxon>Episquamata</taxon>
        <taxon>Laterata</taxon>
        <taxon>Lacertibaenia</taxon>
        <taxon>Lacertidae</taxon>
        <taxon>Podarcis</taxon>
    </lineage>
</organism>
<evidence type="ECO:0000313" key="12">
    <source>
        <dbReference type="EMBL" id="CAI5768100.1"/>
    </source>
</evidence>
<keyword evidence="10" id="KW-1015">Disulfide bond</keyword>
<accession>A0AA35P088</accession>
<keyword evidence="5" id="KW-0813">Transport</keyword>
<evidence type="ECO:0000256" key="10">
    <source>
        <dbReference type="ARBA" id="ARBA00023157"/>
    </source>
</evidence>
<keyword evidence="9" id="KW-0445">Lipid transport</keyword>
<dbReference type="EMBL" id="OX395127">
    <property type="protein sequence ID" value="CAI5768100.1"/>
    <property type="molecule type" value="Genomic_DNA"/>
</dbReference>
<dbReference type="Pfam" id="PF11032">
    <property type="entry name" value="ApoM"/>
    <property type="match status" value="1"/>
</dbReference>
<sequence>MFPAEVDSPSELPAIPAMEGLWCYLFYFYGVLVDALSLCEGPTKLHASELNRDQYIGRWFFTAAAAASPSSLETFASTDSSIFSMTQTSSPERLQLEAAIRLKTGQCVPRSWIYLLKEQSADLATEGRPHMKTELFSGKCPDSIIVQETDRDYQRILLYSRVLHPAEGCISDFKGKASCLDMNEFLLIPRTQGACEFQAF</sequence>
<keyword evidence="8" id="KW-0345">HDL</keyword>
<dbReference type="InterPro" id="IPR022734">
    <property type="entry name" value="ApoM"/>
</dbReference>
<dbReference type="GO" id="GO:0034364">
    <property type="term" value="C:high-density lipoprotein particle"/>
    <property type="evidence" value="ECO:0007669"/>
    <property type="project" value="UniProtKB-KW"/>
</dbReference>
<dbReference type="GO" id="GO:0034361">
    <property type="term" value="C:very-low-density lipoprotein particle"/>
    <property type="evidence" value="ECO:0007669"/>
    <property type="project" value="TreeGrafter"/>
</dbReference>
<dbReference type="InterPro" id="IPR012674">
    <property type="entry name" value="Calycin"/>
</dbReference>
<evidence type="ECO:0000313" key="13">
    <source>
        <dbReference type="Proteomes" id="UP001178461"/>
    </source>
</evidence>
<evidence type="ECO:0000256" key="3">
    <source>
        <dbReference type="ARBA" id="ARBA00011559"/>
    </source>
</evidence>
<evidence type="ECO:0000256" key="6">
    <source>
        <dbReference type="ARBA" id="ARBA00022525"/>
    </source>
</evidence>
<evidence type="ECO:0000256" key="1">
    <source>
        <dbReference type="ARBA" id="ARBA00004613"/>
    </source>
</evidence>
<evidence type="ECO:0000256" key="5">
    <source>
        <dbReference type="ARBA" id="ARBA00022448"/>
    </source>
</evidence>
<dbReference type="GO" id="GO:0033344">
    <property type="term" value="P:cholesterol efflux"/>
    <property type="evidence" value="ECO:0007669"/>
    <property type="project" value="TreeGrafter"/>
</dbReference>